<feature type="compositionally biased region" description="Low complexity" evidence="1">
    <location>
        <begin position="451"/>
        <end position="461"/>
    </location>
</feature>
<feature type="region of interest" description="Disordered" evidence="1">
    <location>
        <begin position="497"/>
        <end position="551"/>
    </location>
</feature>
<feature type="compositionally biased region" description="Polar residues" evidence="1">
    <location>
        <begin position="287"/>
        <end position="310"/>
    </location>
</feature>
<evidence type="ECO:0000256" key="2">
    <source>
        <dbReference type="SAM" id="SignalP"/>
    </source>
</evidence>
<gene>
    <name evidence="3" type="ORF">TSIB3V08_LOCUS3946</name>
</gene>
<feature type="region of interest" description="Disordered" evidence="1">
    <location>
        <begin position="202"/>
        <end position="310"/>
    </location>
</feature>
<feature type="chain" id="PRO_5031007448" evidence="2">
    <location>
        <begin position="18"/>
        <end position="676"/>
    </location>
</feature>
<reference evidence="3" key="1">
    <citation type="submission" date="2020-11" db="EMBL/GenBank/DDBJ databases">
        <authorList>
            <person name="Tran Van P."/>
        </authorList>
    </citation>
    <scope>NUCLEOTIDE SEQUENCE</scope>
</reference>
<sequence>MSHSFLVSLTFTVDVPAAYVTVATNYAPTKGAVTFHHGSNTRCNRSGVNLFLISLSQAVLEQVQSNLASRLCRRQRCNRLYSPPLNAENSVPSNLQKWVRQDIDNNNDYEFQMTRRMLIKKLEDIEQGLRRNNIDTRTFTRPKKRVCRPTLSTMVESPLLENKSYQDLAALWNMSSSKLMGETLDDISIQLNSMSYGPGDLDSLLLNSSSPGQDTLVTNTNSSTPRQNTTVTNTNTSMPRQDTSVTNTSSSTPRQDTAITNTNPTKPRHDPTVTNTNSGMLSKDTLFVNTNSSTSSHARGVTDTNSPTPKYNFTVANTTFQKMSSEPHLHVSSKMSSDPHLHTTKSETRLDDTSITTLFQLKDSNSTFHKNSDVNLNATFLKASDPSLNTSFDKVPDMNATFQINSRSRSLTPSSLNCPFTVPPECGSNSSSSNRSLRTASLDSGGDDDQMSSASDSSFSSNNKLMNVGDVQNIARIQEESLKQVMSTPLLPRTREVLSLGDDLPSPILRTNSHEMNNDSHEQSDHSDHSSVDGQAKSSRSSVRSSPANSPLGSTYMLAGALELNTTSALANYATEAENTYVGVNYHQRELKLIPPRKMEFQKPEVAATRGRGLSGLRPPAVKSRGNVRPASGLPRPNAMSNIPRPPSRIPGPRMRSASSVQSLNSKKGNWMDGCY</sequence>
<proteinExistence type="predicted"/>
<dbReference type="AlphaFoldDB" id="A0A7R9AUG4"/>
<feature type="compositionally biased region" description="Basic and acidic residues" evidence="1">
    <location>
        <begin position="512"/>
        <end position="531"/>
    </location>
</feature>
<evidence type="ECO:0000313" key="3">
    <source>
        <dbReference type="EMBL" id="CAD7259747.1"/>
    </source>
</evidence>
<feature type="signal peptide" evidence="2">
    <location>
        <begin position="1"/>
        <end position="17"/>
    </location>
</feature>
<feature type="region of interest" description="Disordered" evidence="1">
    <location>
        <begin position="422"/>
        <end position="464"/>
    </location>
</feature>
<feature type="compositionally biased region" description="Polar residues" evidence="1">
    <location>
        <begin position="211"/>
        <end position="265"/>
    </location>
</feature>
<dbReference type="EMBL" id="OC001366">
    <property type="protein sequence ID" value="CAD7259747.1"/>
    <property type="molecule type" value="Genomic_DNA"/>
</dbReference>
<feature type="region of interest" description="Disordered" evidence="1">
    <location>
        <begin position="608"/>
        <end position="676"/>
    </location>
</feature>
<organism evidence="3">
    <name type="scientific">Timema shepardi</name>
    <name type="common">Walking stick</name>
    <dbReference type="NCBI Taxonomy" id="629360"/>
    <lineage>
        <taxon>Eukaryota</taxon>
        <taxon>Metazoa</taxon>
        <taxon>Ecdysozoa</taxon>
        <taxon>Arthropoda</taxon>
        <taxon>Hexapoda</taxon>
        <taxon>Insecta</taxon>
        <taxon>Pterygota</taxon>
        <taxon>Neoptera</taxon>
        <taxon>Polyneoptera</taxon>
        <taxon>Phasmatodea</taxon>
        <taxon>Timematodea</taxon>
        <taxon>Timematoidea</taxon>
        <taxon>Timematidae</taxon>
        <taxon>Timema</taxon>
    </lineage>
</organism>
<feature type="compositionally biased region" description="Low complexity" evidence="1">
    <location>
        <begin position="428"/>
        <end position="444"/>
    </location>
</feature>
<feature type="compositionally biased region" description="Polar residues" evidence="1">
    <location>
        <begin position="658"/>
        <end position="668"/>
    </location>
</feature>
<accession>A0A7R9AUG4</accession>
<name>A0A7R9AUG4_TIMSH</name>
<keyword evidence="2" id="KW-0732">Signal</keyword>
<protein>
    <submittedName>
        <fullName evidence="3">Uncharacterized protein</fullName>
    </submittedName>
</protein>
<evidence type="ECO:0000256" key="1">
    <source>
        <dbReference type="SAM" id="MobiDB-lite"/>
    </source>
</evidence>